<dbReference type="VEuPathDB" id="FungiDB:AeMF1_014700"/>
<evidence type="ECO:0000313" key="1">
    <source>
        <dbReference type="EMBL" id="KAF0722130.1"/>
    </source>
</evidence>
<organism evidence="1 2">
    <name type="scientific">Aphanomyces euteiches</name>
    <dbReference type="NCBI Taxonomy" id="100861"/>
    <lineage>
        <taxon>Eukaryota</taxon>
        <taxon>Sar</taxon>
        <taxon>Stramenopiles</taxon>
        <taxon>Oomycota</taxon>
        <taxon>Saprolegniomycetes</taxon>
        <taxon>Saprolegniales</taxon>
        <taxon>Verrucalvaceae</taxon>
        <taxon>Aphanomyces</taxon>
    </lineage>
</organism>
<sequence length="104" mass="12084">MATPGEDAERLVCKYSYKKCPNMRTTKRNGTLHSLCEFHRIKANTLQQVYAKKKKEAAQQASEVEDGIQVRVENILCEPWLDEIDFSKPIYMTEEDCIMLQELL</sequence>
<reference evidence="1 2" key="1">
    <citation type="submission" date="2019-07" db="EMBL/GenBank/DDBJ databases">
        <title>Genomics analysis of Aphanomyces spp. identifies a new class of oomycete effector associated with host adaptation.</title>
        <authorList>
            <person name="Gaulin E."/>
        </authorList>
    </citation>
    <scope>NUCLEOTIDE SEQUENCE [LARGE SCALE GENOMIC DNA]</scope>
    <source>
        <strain evidence="1 2">ATCC 201684</strain>
    </source>
</reference>
<dbReference type="Proteomes" id="UP000481153">
    <property type="component" value="Unassembled WGS sequence"/>
</dbReference>
<gene>
    <name evidence="1" type="ORF">Ae201684_018669</name>
</gene>
<name>A0A6G0W7I8_9STRA</name>
<evidence type="ECO:0000313" key="2">
    <source>
        <dbReference type="Proteomes" id="UP000481153"/>
    </source>
</evidence>
<comment type="caution">
    <text evidence="1">The sequence shown here is derived from an EMBL/GenBank/DDBJ whole genome shotgun (WGS) entry which is preliminary data.</text>
</comment>
<accession>A0A6G0W7I8</accession>
<protein>
    <submittedName>
        <fullName evidence="1">Uncharacterized protein</fullName>
    </submittedName>
</protein>
<dbReference type="AlphaFoldDB" id="A0A6G0W7I8"/>
<keyword evidence="2" id="KW-1185">Reference proteome</keyword>
<dbReference type="EMBL" id="VJMJ01000346">
    <property type="protein sequence ID" value="KAF0722130.1"/>
    <property type="molecule type" value="Genomic_DNA"/>
</dbReference>
<proteinExistence type="predicted"/>